<dbReference type="InterPro" id="IPR013656">
    <property type="entry name" value="PAS_4"/>
</dbReference>
<evidence type="ECO:0000313" key="3">
    <source>
        <dbReference type="Proteomes" id="UP000186914"/>
    </source>
</evidence>
<dbReference type="RefSeq" id="WP_245800252.1">
    <property type="nucleotide sequence ID" value="NZ_FTNO01000007.1"/>
</dbReference>
<sequence length="162" mass="17952">MTSSALSPARVLEVVDTLGSPGTPLTTPEVAAEFDCTDRTVYNKLEALVADGPLKTKKVGARGRVWWRPVSNETEGIRNSNGPREQVRSHPAFDSEMVGVIVWGSDFTIRDANDAFLKMAGMEYEEALGTSWRDLTPEEFYLDSERHIEQVEETGSGVPYEK</sequence>
<dbReference type="AlphaFoldDB" id="A0A1N7EZ67"/>
<proteinExistence type="predicted"/>
<accession>A0A1N7EZ67</accession>
<dbReference type="Gene3D" id="3.30.450.20">
    <property type="entry name" value="PAS domain"/>
    <property type="match status" value="1"/>
</dbReference>
<dbReference type="InterPro" id="IPR035965">
    <property type="entry name" value="PAS-like_dom_sf"/>
</dbReference>
<dbReference type="EMBL" id="FTNO01000007">
    <property type="protein sequence ID" value="SIR93357.1"/>
    <property type="molecule type" value="Genomic_DNA"/>
</dbReference>
<evidence type="ECO:0000259" key="1">
    <source>
        <dbReference type="SMART" id="SM00091"/>
    </source>
</evidence>
<dbReference type="Pfam" id="PF08448">
    <property type="entry name" value="PAS_4"/>
    <property type="match status" value="1"/>
</dbReference>
<dbReference type="SMART" id="SM00091">
    <property type="entry name" value="PAS"/>
    <property type="match status" value="1"/>
</dbReference>
<name>A0A1N7EZ67_9EURY</name>
<protein>
    <submittedName>
        <fullName evidence="2">PAS domain S-box-containing protein</fullName>
    </submittedName>
</protein>
<dbReference type="CDD" id="cd00130">
    <property type="entry name" value="PAS"/>
    <property type="match status" value="1"/>
</dbReference>
<feature type="domain" description="PAS" evidence="1">
    <location>
        <begin position="87"/>
        <end position="153"/>
    </location>
</feature>
<evidence type="ECO:0000313" key="2">
    <source>
        <dbReference type="EMBL" id="SIR93357.1"/>
    </source>
</evidence>
<dbReference type="InterPro" id="IPR000014">
    <property type="entry name" value="PAS"/>
</dbReference>
<dbReference type="Proteomes" id="UP000186914">
    <property type="component" value="Unassembled WGS sequence"/>
</dbReference>
<organism evidence="2 3">
    <name type="scientific">Haladaptatus litoreus</name>
    <dbReference type="NCBI Taxonomy" id="553468"/>
    <lineage>
        <taxon>Archaea</taxon>
        <taxon>Methanobacteriati</taxon>
        <taxon>Methanobacteriota</taxon>
        <taxon>Stenosarchaea group</taxon>
        <taxon>Halobacteria</taxon>
        <taxon>Halobacteriales</taxon>
        <taxon>Haladaptataceae</taxon>
        <taxon>Haladaptatus</taxon>
    </lineage>
</organism>
<dbReference type="SUPFAM" id="SSF55785">
    <property type="entry name" value="PYP-like sensor domain (PAS domain)"/>
    <property type="match status" value="1"/>
</dbReference>
<reference evidence="3" key="1">
    <citation type="submission" date="2017-01" db="EMBL/GenBank/DDBJ databases">
        <authorList>
            <person name="Varghese N."/>
            <person name="Submissions S."/>
        </authorList>
    </citation>
    <scope>NUCLEOTIDE SEQUENCE [LARGE SCALE GENOMIC DNA]</scope>
    <source>
        <strain evidence="3">CGMCC 1.7737</strain>
    </source>
</reference>
<keyword evidence="3" id="KW-1185">Reference proteome</keyword>
<dbReference type="NCBIfam" id="TIGR00229">
    <property type="entry name" value="sensory_box"/>
    <property type="match status" value="1"/>
</dbReference>
<gene>
    <name evidence="2" type="ORF">SAMN05421858_4653</name>
</gene>